<dbReference type="Proteomes" id="UP000663842">
    <property type="component" value="Unassembled WGS sequence"/>
</dbReference>
<evidence type="ECO:0000313" key="1">
    <source>
        <dbReference type="EMBL" id="CAF3944515.1"/>
    </source>
</evidence>
<comment type="caution">
    <text evidence="1">The sequence shown here is derived from an EMBL/GenBank/DDBJ whole genome shotgun (WGS) entry which is preliminary data.</text>
</comment>
<organism evidence="1 2">
    <name type="scientific">Rotaria magnacalcarata</name>
    <dbReference type="NCBI Taxonomy" id="392030"/>
    <lineage>
        <taxon>Eukaryota</taxon>
        <taxon>Metazoa</taxon>
        <taxon>Spiralia</taxon>
        <taxon>Gnathifera</taxon>
        <taxon>Rotifera</taxon>
        <taxon>Eurotatoria</taxon>
        <taxon>Bdelloidea</taxon>
        <taxon>Philodinida</taxon>
        <taxon>Philodinidae</taxon>
        <taxon>Rotaria</taxon>
    </lineage>
</organism>
<sequence length="114" mass="13089">MVFWHQYDCHGSLNNGISYATNPYCEQKINGLSSINLSLINLSKSNNKNEIIFEKQIDTELGVFDCLISQNTTVLYEQIDIFMDSNPMHTTEDLLIDSQIHRFPTTLNVTSRRS</sequence>
<dbReference type="EMBL" id="CAJOBF010001379">
    <property type="protein sequence ID" value="CAF3944515.1"/>
    <property type="molecule type" value="Genomic_DNA"/>
</dbReference>
<dbReference type="AlphaFoldDB" id="A0A819KBX1"/>
<name>A0A819KBX1_9BILA</name>
<proteinExistence type="predicted"/>
<accession>A0A819KBX1</accession>
<reference evidence="1" key="1">
    <citation type="submission" date="2021-02" db="EMBL/GenBank/DDBJ databases">
        <authorList>
            <person name="Nowell W R."/>
        </authorList>
    </citation>
    <scope>NUCLEOTIDE SEQUENCE</scope>
</reference>
<evidence type="ECO:0000313" key="2">
    <source>
        <dbReference type="Proteomes" id="UP000663842"/>
    </source>
</evidence>
<gene>
    <name evidence="1" type="ORF">UXM345_LOCUS12960</name>
</gene>
<protein>
    <submittedName>
        <fullName evidence="1">Uncharacterized protein</fullName>
    </submittedName>
</protein>